<feature type="transmembrane region" description="Helical" evidence="7">
    <location>
        <begin position="108"/>
        <end position="129"/>
    </location>
</feature>
<dbReference type="KEGG" id="pko:PKOR_13760"/>
<feature type="transmembrane region" description="Helical" evidence="7">
    <location>
        <begin position="44"/>
        <end position="65"/>
    </location>
</feature>
<proteinExistence type="inferred from homology"/>
<dbReference type="HOGENOM" id="CLU_024920_0_1_10"/>
<dbReference type="PATRIC" id="fig|400092.3.peg.2998"/>
<evidence type="ECO:0000256" key="2">
    <source>
        <dbReference type="ARBA" id="ARBA00006464"/>
    </source>
</evidence>
<sequence length="463" mass="53939">MTHKYSTIFKWINVVVDYTLLNSTLYVSFLLANVNFAWVDVYDYRLTIVLLNFCWFYSANVFQIYNNLLRREAVPIMSANVASLCLFISLSIVIKFILPHIYVPPTPFIYYFAAFPALVLTWRFSFLLLRRHRRIFWLDTNKIIIVGAGTVGKDLYNYIISNPQLNIIVAGVFEESNSKIPSHIRYLGKVEECINYACANNISEIYCALPSGESEKIEILMQEADRHMIRFRLVPDVRGTIHHNFMVELFGAVPVLKPRQEPLENKANEILKRVFDIFFSLLVIMLLLSWLIPVLAVIIKLDSEGPVFFKQLRSGKNNKPFYCLKFRSMTVNTDSDTLQASRYDARITRVGRYIRKTSIDELPQFINVFLGDMSVVGPRPHMLKHTQDYSQVINNYMVRHFLTPGITGWAQVNGFRGETKETVSMLNRIQADLWYLENWSILLDLKIIFLTFWQGLRNRDNVY</sequence>
<evidence type="ECO:0000256" key="3">
    <source>
        <dbReference type="ARBA" id="ARBA00022679"/>
    </source>
</evidence>
<dbReference type="EMBL" id="CP009621">
    <property type="protein sequence ID" value="AKD03970.1"/>
    <property type="molecule type" value="Genomic_DNA"/>
</dbReference>
<dbReference type="AlphaFoldDB" id="A0A0E3ZEY1"/>
<dbReference type="InterPro" id="IPR036291">
    <property type="entry name" value="NAD(P)-bd_dom_sf"/>
</dbReference>
<organism evidence="9 10">
    <name type="scientific">Pontibacter korlensis</name>
    <dbReference type="NCBI Taxonomy" id="400092"/>
    <lineage>
        <taxon>Bacteria</taxon>
        <taxon>Pseudomonadati</taxon>
        <taxon>Bacteroidota</taxon>
        <taxon>Cytophagia</taxon>
        <taxon>Cytophagales</taxon>
        <taxon>Hymenobacteraceae</taxon>
        <taxon>Pontibacter</taxon>
    </lineage>
</organism>
<dbReference type="InterPro" id="IPR017475">
    <property type="entry name" value="EPS_sugar_tfrase"/>
</dbReference>
<evidence type="ECO:0000313" key="9">
    <source>
        <dbReference type="EMBL" id="AKD03970.1"/>
    </source>
</evidence>
<keyword evidence="5 7" id="KW-1133">Transmembrane helix</keyword>
<evidence type="ECO:0000256" key="4">
    <source>
        <dbReference type="ARBA" id="ARBA00022692"/>
    </source>
</evidence>
<feature type="domain" description="Bacterial sugar transferase" evidence="8">
    <location>
        <begin position="272"/>
        <end position="456"/>
    </location>
</feature>
<dbReference type="RefSeq" id="WP_046311483.1">
    <property type="nucleotide sequence ID" value="NZ_CP009621.1"/>
</dbReference>
<feature type="transmembrane region" description="Helical" evidence="7">
    <location>
        <begin position="274"/>
        <end position="299"/>
    </location>
</feature>
<dbReference type="PANTHER" id="PTHR30576">
    <property type="entry name" value="COLANIC BIOSYNTHESIS UDP-GLUCOSE LIPID CARRIER TRANSFERASE"/>
    <property type="match status" value="1"/>
</dbReference>
<evidence type="ECO:0000256" key="7">
    <source>
        <dbReference type="SAM" id="Phobius"/>
    </source>
</evidence>
<dbReference type="Pfam" id="PF13727">
    <property type="entry name" value="CoA_binding_3"/>
    <property type="match status" value="1"/>
</dbReference>
<dbReference type="SUPFAM" id="SSF51735">
    <property type="entry name" value="NAD(P)-binding Rossmann-fold domains"/>
    <property type="match status" value="1"/>
</dbReference>
<keyword evidence="10" id="KW-1185">Reference proteome</keyword>
<keyword evidence="4 7" id="KW-0812">Transmembrane</keyword>
<evidence type="ECO:0000256" key="6">
    <source>
        <dbReference type="ARBA" id="ARBA00023136"/>
    </source>
</evidence>
<feature type="transmembrane region" description="Helical" evidence="7">
    <location>
        <begin position="77"/>
        <end position="102"/>
    </location>
</feature>
<dbReference type="NCBIfam" id="TIGR03023">
    <property type="entry name" value="WcaJ_sugtrans"/>
    <property type="match status" value="1"/>
</dbReference>
<accession>A0A0E3ZEY1</accession>
<reference evidence="9 10" key="1">
    <citation type="journal article" date="2015" name="Sci. Rep.">
        <title>Unraveling adaptation of Pontibacter korlensis to radiation and infertility in desert through complete genome and comparative transcriptomic analysis.</title>
        <authorList>
            <person name="Dai J."/>
            <person name="Dai W."/>
            <person name="Qiu C."/>
            <person name="Yang Z."/>
            <person name="Zhang Y."/>
            <person name="Zhou M."/>
            <person name="Zhang L."/>
            <person name="Fang C."/>
            <person name="Gao Q."/>
            <person name="Yang Q."/>
            <person name="Li X."/>
            <person name="Wang Z."/>
            <person name="Wang Z."/>
            <person name="Jia Z."/>
            <person name="Chen X."/>
        </authorList>
    </citation>
    <scope>NUCLEOTIDE SEQUENCE [LARGE SCALE GENOMIC DNA]</scope>
    <source>
        <strain evidence="9 10">X14-1T</strain>
    </source>
</reference>
<evidence type="ECO:0000256" key="5">
    <source>
        <dbReference type="ARBA" id="ARBA00022989"/>
    </source>
</evidence>
<dbReference type="GO" id="GO:0016020">
    <property type="term" value="C:membrane"/>
    <property type="evidence" value="ECO:0007669"/>
    <property type="project" value="UniProtKB-SubCell"/>
</dbReference>
<keyword evidence="6 7" id="KW-0472">Membrane</keyword>
<dbReference type="PANTHER" id="PTHR30576:SF0">
    <property type="entry name" value="UNDECAPRENYL-PHOSPHATE N-ACETYLGALACTOSAMINYL 1-PHOSPHATE TRANSFERASE-RELATED"/>
    <property type="match status" value="1"/>
</dbReference>
<evidence type="ECO:0000313" key="10">
    <source>
        <dbReference type="Proteomes" id="UP000033109"/>
    </source>
</evidence>
<dbReference type="OrthoDB" id="9808602at2"/>
<comment type="subcellular location">
    <subcellularLocation>
        <location evidence="1">Membrane</location>
        <topology evidence="1">Multi-pass membrane protein</topology>
    </subcellularLocation>
</comment>
<dbReference type="GO" id="GO:0016780">
    <property type="term" value="F:phosphotransferase activity, for other substituted phosphate groups"/>
    <property type="evidence" value="ECO:0007669"/>
    <property type="project" value="TreeGrafter"/>
</dbReference>
<evidence type="ECO:0000256" key="1">
    <source>
        <dbReference type="ARBA" id="ARBA00004141"/>
    </source>
</evidence>
<protein>
    <submittedName>
        <fullName evidence="9">UDP-phosphate glucose phosphotransferase</fullName>
    </submittedName>
</protein>
<keyword evidence="3 9" id="KW-0808">Transferase</keyword>
<dbReference type="NCBIfam" id="TIGR03025">
    <property type="entry name" value="EPS_sugtrans"/>
    <property type="match status" value="1"/>
</dbReference>
<dbReference type="Gene3D" id="3.40.50.720">
    <property type="entry name" value="NAD(P)-binding Rossmann-like Domain"/>
    <property type="match status" value="1"/>
</dbReference>
<evidence type="ECO:0000259" key="8">
    <source>
        <dbReference type="Pfam" id="PF02397"/>
    </source>
</evidence>
<dbReference type="InterPro" id="IPR017473">
    <property type="entry name" value="Undecaprenyl-P_gluc_Ptfrase"/>
</dbReference>
<dbReference type="STRING" id="400092.PKOR_13760"/>
<name>A0A0E3ZEY1_9BACT</name>
<comment type="similarity">
    <text evidence="2">Belongs to the bacterial sugar transferase family.</text>
</comment>
<feature type="transmembrane region" description="Helical" evidence="7">
    <location>
        <begin position="12"/>
        <end position="32"/>
    </location>
</feature>
<dbReference type="Pfam" id="PF02397">
    <property type="entry name" value="Bac_transf"/>
    <property type="match status" value="1"/>
</dbReference>
<gene>
    <name evidence="9" type="ORF">PKOR_13760</name>
</gene>
<dbReference type="Proteomes" id="UP000033109">
    <property type="component" value="Chromosome"/>
</dbReference>
<dbReference type="InterPro" id="IPR003362">
    <property type="entry name" value="Bact_transf"/>
</dbReference>